<accession>A0A845BQY9</accession>
<evidence type="ECO:0008006" key="4">
    <source>
        <dbReference type="Google" id="ProtNLM"/>
    </source>
</evidence>
<protein>
    <recommendedName>
        <fullName evidence="4">Type II secretion system protein M</fullName>
    </recommendedName>
</protein>
<gene>
    <name evidence="2" type="ORF">GQF02_11375</name>
</gene>
<proteinExistence type="predicted"/>
<dbReference type="Gene3D" id="3.30.1360.100">
    <property type="entry name" value="General secretion pathway protein M, EpsM"/>
    <property type="match status" value="1"/>
</dbReference>
<keyword evidence="3" id="KW-1185">Reference proteome</keyword>
<dbReference type="Pfam" id="PF04612">
    <property type="entry name" value="T2SSM"/>
    <property type="match status" value="1"/>
</dbReference>
<reference evidence="2 3" key="1">
    <citation type="submission" date="2019-12" db="EMBL/GenBank/DDBJ databases">
        <title>Neisseriaceae gen. nov. sp. Genome sequencing and assembly.</title>
        <authorList>
            <person name="Liu Z."/>
            <person name="Li A."/>
        </authorList>
    </citation>
    <scope>NUCLEOTIDE SEQUENCE [LARGE SCALE GENOMIC DNA]</scope>
    <source>
        <strain evidence="2 3">B2N2-7</strain>
    </source>
</reference>
<dbReference type="Proteomes" id="UP000467214">
    <property type="component" value="Unassembled WGS sequence"/>
</dbReference>
<dbReference type="InterPro" id="IPR007690">
    <property type="entry name" value="T2SS_GspM"/>
</dbReference>
<feature type="transmembrane region" description="Helical" evidence="1">
    <location>
        <begin position="21"/>
        <end position="40"/>
    </location>
</feature>
<dbReference type="GO" id="GO:0015628">
    <property type="term" value="P:protein secretion by the type II secretion system"/>
    <property type="evidence" value="ECO:0007669"/>
    <property type="project" value="InterPro"/>
</dbReference>
<comment type="caution">
    <text evidence="2">The sequence shown here is derived from an EMBL/GenBank/DDBJ whole genome shotgun (WGS) entry which is preliminary data.</text>
</comment>
<dbReference type="RefSeq" id="WP_160797260.1">
    <property type="nucleotide sequence ID" value="NZ_WSSB01000010.1"/>
</dbReference>
<dbReference type="EMBL" id="WSSB01000010">
    <property type="protein sequence ID" value="MXR37578.1"/>
    <property type="molecule type" value="Genomic_DNA"/>
</dbReference>
<name>A0A845BQY9_9NEIS</name>
<evidence type="ECO:0000256" key="1">
    <source>
        <dbReference type="SAM" id="Phobius"/>
    </source>
</evidence>
<keyword evidence="1" id="KW-0812">Transmembrane</keyword>
<evidence type="ECO:0000313" key="3">
    <source>
        <dbReference type="Proteomes" id="UP000467214"/>
    </source>
</evidence>
<organism evidence="2 3">
    <name type="scientific">Craterilacuibacter sinensis</name>
    <dbReference type="NCBI Taxonomy" id="2686017"/>
    <lineage>
        <taxon>Bacteria</taxon>
        <taxon>Pseudomonadati</taxon>
        <taxon>Pseudomonadota</taxon>
        <taxon>Betaproteobacteria</taxon>
        <taxon>Neisseriales</taxon>
        <taxon>Neisseriaceae</taxon>
        <taxon>Craterilacuibacter</taxon>
    </lineage>
</organism>
<sequence length="167" mass="18328">MSGWKKTLLARWRQLTLREQRMLGVMSAVVLLAMAYLLLWEPASRYVAKTRTQVVRMEAELVFDRKLIAEANALKRQPLVATLNAADLQTLIERSAKAQSLPGTWALAAEGDQGVRMSGELPFDAWLGFAGQLALQQVRVLRMKTAASTAPGMVKLDAVLVHGGGRA</sequence>
<keyword evidence="1" id="KW-0472">Membrane</keyword>
<evidence type="ECO:0000313" key="2">
    <source>
        <dbReference type="EMBL" id="MXR37578.1"/>
    </source>
</evidence>
<dbReference type="GO" id="GO:0015627">
    <property type="term" value="C:type II protein secretion system complex"/>
    <property type="evidence" value="ECO:0007669"/>
    <property type="project" value="InterPro"/>
</dbReference>
<dbReference type="AlphaFoldDB" id="A0A845BQY9"/>
<keyword evidence="1" id="KW-1133">Transmembrane helix</keyword>